<evidence type="ECO:0000256" key="4">
    <source>
        <dbReference type="ARBA" id="ARBA00022801"/>
    </source>
</evidence>
<evidence type="ECO:0000256" key="1">
    <source>
        <dbReference type="ARBA" id="ARBA00001231"/>
    </source>
</evidence>
<protein>
    <recommendedName>
        <fullName evidence="3">beta-N-acetylhexosaminidase</fullName>
        <ecNumber evidence="3">3.2.1.52</ecNumber>
    </recommendedName>
</protein>
<dbReference type="SUPFAM" id="SSF51445">
    <property type="entry name" value="(Trans)glycosidases"/>
    <property type="match status" value="1"/>
</dbReference>
<dbReference type="GO" id="GO:0016020">
    <property type="term" value="C:membrane"/>
    <property type="evidence" value="ECO:0007669"/>
    <property type="project" value="TreeGrafter"/>
</dbReference>
<dbReference type="Pfam" id="PF00728">
    <property type="entry name" value="Glyco_hydro_20"/>
    <property type="match status" value="1"/>
</dbReference>
<reference evidence="6" key="1">
    <citation type="submission" date="2018-06" db="EMBL/GenBank/DDBJ databases">
        <authorList>
            <person name="Zhirakovskaya E."/>
        </authorList>
    </citation>
    <scope>NUCLEOTIDE SEQUENCE</scope>
</reference>
<comment type="similarity">
    <text evidence="2">Belongs to the glycosyl hydrolase 20 family.</text>
</comment>
<evidence type="ECO:0000259" key="5">
    <source>
        <dbReference type="Pfam" id="PF00728"/>
    </source>
</evidence>
<proteinExistence type="inferred from homology"/>
<gene>
    <name evidence="6" type="ORF">MNBD_BACTEROID07-434</name>
</gene>
<dbReference type="AlphaFoldDB" id="A0A3B0UZR2"/>
<dbReference type="Gene3D" id="3.20.20.80">
    <property type="entry name" value="Glycosidases"/>
    <property type="match status" value="1"/>
</dbReference>
<feature type="non-terminal residue" evidence="6">
    <location>
        <position position="1"/>
    </location>
</feature>
<feature type="domain" description="Glycoside hydrolase family 20 catalytic" evidence="5">
    <location>
        <begin position="2"/>
        <end position="110"/>
    </location>
</feature>
<dbReference type="PANTHER" id="PTHR22600:SF57">
    <property type="entry name" value="BETA-N-ACETYLHEXOSAMINIDASE"/>
    <property type="match status" value="1"/>
</dbReference>
<evidence type="ECO:0000256" key="3">
    <source>
        <dbReference type="ARBA" id="ARBA00012663"/>
    </source>
</evidence>
<dbReference type="EC" id="3.2.1.52" evidence="3"/>
<sequence>HATLESWRGIQGGIEAARHGHDVIMAPIQYLYFTRYQANRKFQPLAAGGFTSLKKVYSYEPVPAELNAREAKYIIGAEGCVWTEYMPDIKKVQYMALPRMAALAETDWTPAKEKNWPDFQRRVSRHFMIYKALGYNYSPGSYKVDIVIQDSTKSGFRVALQSEIYHPEIHYTTNGSRPDLNSKKYDKPFVVPRGTTIQAAVFVKGKLMEVPGIKIVK</sequence>
<dbReference type="GO" id="GO:0030203">
    <property type="term" value="P:glycosaminoglycan metabolic process"/>
    <property type="evidence" value="ECO:0007669"/>
    <property type="project" value="TreeGrafter"/>
</dbReference>
<dbReference type="InterPro" id="IPR025705">
    <property type="entry name" value="Beta_hexosaminidase_sua/sub"/>
</dbReference>
<dbReference type="Pfam" id="PF13287">
    <property type="entry name" value="Fn3_assoc"/>
    <property type="match status" value="1"/>
</dbReference>
<dbReference type="GO" id="GO:0004563">
    <property type="term" value="F:beta-N-acetylhexosaminidase activity"/>
    <property type="evidence" value="ECO:0007669"/>
    <property type="project" value="UniProtKB-EC"/>
</dbReference>
<accession>A0A3B0UZR2</accession>
<evidence type="ECO:0000313" key="6">
    <source>
        <dbReference type="EMBL" id="VAW30109.1"/>
    </source>
</evidence>
<keyword evidence="4 6" id="KW-0378">Hydrolase</keyword>
<dbReference type="PANTHER" id="PTHR22600">
    <property type="entry name" value="BETA-HEXOSAMINIDASE"/>
    <property type="match status" value="1"/>
</dbReference>
<organism evidence="6">
    <name type="scientific">hydrothermal vent metagenome</name>
    <dbReference type="NCBI Taxonomy" id="652676"/>
    <lineage>
        <taxon>unclassified sequences</taxon>
        <taxon>metagenomes</taxon>
        <taxon>ecological metagenomes</taxon>
    </lineage>
</organism>
<dbReference type="InterPro" id="IPR015883">
    <property type="entry name" value="Glyco_hydro_20_cat"/>
</dbReference>
<dbReference type="InterPro" id="IPR026876">
    <property type="entry name" value="Fn3_assoc_repeat"/>
</dbReference>
<dbReference type="GO" id="GO:0005975">
    <property type="term" value="P:carbohydrate metabolic process"/>
    <property type="evidence" value="ECO:0007669"/>
    <property type="project" value="InterPro"/>
</dbReference>
<evidence type="ECO:0000256" key="2">
    <source>
        <dbReference type="ARBA" id="ARBA00006285"/>
    </source>
</evidence>
<dbReference type="InterPro" id="IPR017853">
    <property type="entry name" value="GH"/>
</dbReference>
<comment type="catalytic activity">
    <reaction evidence="1">
        <text>Hydrolysis of terminal non-reducing N-acetyl-D-hexosamine residues in N-acetyl-beta-D-hexosaminides.</text>
        <dbReference type="EC" id="3.2.1.52"/>
    </reaction>
</comment>
<name>A0A3B0UZR2_9ZZZZ</name>
<dbReference type="EMBL" id="UOET01000476">
    <property type="protein sequence ID" value="VAW30109.1"/>
    <property type="molecule type" value="Genomic_DNA"/>
</dbReference>